<accession>A0ABU1PCJ8</accession>
<protein>
    <submittedName>
        <fullName evidence="2">Uncharacterized protein</fullName>
    </submittedName>
</protein>
<keyword evidence="1" id="KW-0472">Membrane</keyword>
<keyword evidence="3" id="KW-1185">Reference proteome</keyword>
<dbReference type="Proteomes" id="UP001260715">
    <property type="component" value="Unassembled WGS sequence"/>
</dbReference>
<keyword evidence="1" id="KW-0812">Transmembrane</keyword>
<dbReference type="RefSeq" id="WP_158243275.1">
    <property type="nucleotide sequence ID" value="NZ_CP049139.1"/>
</dbReference>
<evidence type="ECO:0000313" key="3">
    <source>
        <dbReference type="Proteomes" id="UP001260715"/>
    </source>
</evidence>
<name>A0ABU1PCJ8_9BURK</name>
<organism evidence="2 3">
    <name type="scientific">Herbaspirillum frisingense</name>
    <dbReference type="NCBI Taxonomy" id="92645"/>
    <lineage>
        <taxon>Bacteria</taxon>
        <taxon>Pseudomonadati</taxon>
        <taxon>Pseudomonadota</taxon>
        <taxon>Betaproteobacteria</taxon>
        <taxon>Burkholderiales</taxon>
        <taxon>Oxalobacteraceae</taxon>
        <taxon>Herbaspirillum</taxon>
    </lineage>
</organism>
<reference evidence="2 3" key="1">
    <citation type="submission" date="2023-07" db="EMBL/GenBank/DDBJ databases">
        <title>Sorghum-associated microbial communities from plants grown in Nebraska, USA.</title>
        <authorList>
            <person name="Schachtman D."/>
        </authorList>
    </citation>
    <scope>NUCLEOTIDE SEQUENCE [LARGE SCALE GENOMIC DNA]</scope>
    <source>
        <strain evidence="2 3">596</strain>
    </source>
</reference>
<keyword evidence="1" id="KW-1133">Transmembrane helix</keyword>
<sequence>MQAIFGSKVQLKVLMVFFGALDFSACWQMVQDVALHPLSGAAFRLSVNV</sequence>
<feature type="transmembrane region" description="Helical" evidence="1">
    <location>
        <begin position="12"/>
        <end position="30"/>
    </location>
</feature>
<dbReference type="EMBL" id="JAVDSJ010000001">
    <property type="protein sequence ID" value="MDR6583093.1"/>
    <property type="molecule type" value="Genomic_DNA"/>
</dbReference>
<proteinExistence type="predicted"/>
<evidence type="ECO:0000256" key="1">
    <source>
        <dbReference type="SAM" id="Phobius"/>
    </source>
</evidence>
<comment type="caution">
    <text evidence="2">The sequence shown here is derived from an EMBL/GenBank/DDBJ whole genome shotgun (WGS) entry which is preliminary data.</text>
</comment>
<evidence type="ECO:0000313" key="2">
    <source>
        <dbReference type="EMBL" id="MDR6583093.1"/>
    </source>
</evidence>
<gene>
    <name evidence="2" type="ORF">J2W50_001268</name>
</gene>